<dbReference type="PANTHER" id="PTHR43651:SF3">
    <property type="entry name" value="1,4-ALPHA-GLUCAN-BRANCHING ENZYME"/>
    <property type="match status" value="1"/>
</dbReference>
<gene>
    <name evidence="2" type="ORF">METZ01_LOCUS177017</name>
</gene>
<dbReference type="PANTHER" id="PTHR43651">
    <property type="entry name" value="1,4-ALPHA-GLUCAN-BRANCHING ENZYME"/>
    <property type="match status" value="1"/>
</dbReference>
<dbReference type="GO" id="GO:0043169">
    <property type="term" value="F:cation binding"/>
    <property type="evidence" value="ECO:0007669"/>
    <property type="project" value="InterPro"/>
</dbReference>
<dbReference type="AlphaFoldDB" id="A0A382CFM9"/>
<dbReference type="GO" id="GO:0005978">
    <property type="term" value="P:glycogen biosynthetic process"/>
    <property type="evidence" value="ECO:0007669"/>
    <property type="project" value="InterPro"/>
</dbReference>
<dbReference type="Gene3D" id="3.20.20.80">
    <property type="entry name" value="Glycosidases"/>
    <property type="match status" value="1"/>
</dbReference>
<dbReference type="NCBIfam" id="TIGR01515">
    <property type="entry name" value="branching_enzym"/>
    <property type="match status" value="1"/>
</dbReference>
<dbReference type="GO" id="GO:0003844">
    <property type="term" value="F:1,4-alpha-glucan branching enzyme activity"/>
    <property type="evidence" value="ECO:0007669"/>
    <property type="project" value="InterPro"/>
</dbReference>
<protein>
    <recommendedName>
        <fullName evidence="1">Alpha-amylase/branching enzyme C-terminal all beta domain-containing protein</fullName>
    </recommendedName>
</protein>
<feature type="non-terminal residue" evidence="2">
    <location>
        <position position="1"/>
    </location>
</feature>
<proteinExistence type="predicted"/>
<dbReference type="InterPro" id="IPR013780">
    <property type="entry name" value="Glyco_hydro_b"/>
</dbReference>
<dbReference type="SUPFAM" id="SSF51445">
    <property type="entry name" value="(Trans)glycosidases"/>
    <property type="match status" value="1"/>
</dbReference>
<sequence>FGRNEVKSFLLSNALFWLERFHVDGLRVDAVASMLYLDYSREPGEWVPNRHGGRENLEAIDLLREMNTLVYGHFPGTMTLAEESTSWPAVSHPTYAGGLGFGFKWNMGWMNDVLGFMAKEPIHRKFHQGDMTFGMLYAYHENFILPLSHDEVVHGKGSLLGKMPGDDWQQFANLRLLYCYMYGFPGKKLLFMGSEFGQRSEWNYSIQLEWPSLDHRPHQGVQSLMRDLNHLYGARPCLYASDHDPSGFAWIDHQDMEASILSFERRHGDDVLVFVCNFTPVVRRGYRVGLPRPGTWLEQINTDAADYGGSGVGNTGSVEAEDEVSHGRRWSAVLDLPPLAALVLSPPRATPS</sequence>
<dbReference type="InterPro" id="IPR017853">
    <property type="entry name" value="GH"/>
</dbReference>
<reference evidence="2" key="1">
    <citation type="submission" date="2018-05" db="EMBL/GenBank/DDBJ databases">
        <authorList>
            <person name="Lanie J.A."/>
            <person name="Ng W.-L."/>
            <person name="Kazmierczak K.M."/>
            <person name="Andrzejewski T.M."/>
            <person name="Davidsen T.M."/>
            <person name="Wayne K.J."/>
            <person name="Tettelin H."/>
            <person name="Glass J.I."/>
            <person name="Rusch D."/>
            <person name="Podicherti R."/>
            <person name="Tsui H.-C.T."/>
            <person name="Winkler M.E."/>
        </authorList>
    </citation>
    <scope>NUCLEOTIDE SEQUENCE</scope>
</reference>
<evidence type="ECO:0000259" key="1">
    <source>
        <dbReference type="Pfam" id="PF02806"/>
    </source>
</evidence>
<organism evidence="2">
    <name type="scientific">marine metagenome</name>
    <dbReference type="NCBI Taxonomy" id="408172"/>
    <lineage>
        <taxon>unclassified sequences</taxon>
        <taxon>metagenomes</taxon>
        <taxon>ecological metagenomes</taxon>
    </lineage>
</organism>
<dbReference type="EMBL" id="UINC01034003">
    <property type="protein sequence ID" value="SVB24163.1"/>
    <property type="molecule type" value="Genomic_DNA"/>
</dbReference>
<dbReference type="Gene3D" id="2.60.40.1180">
    <property type="entry name" value="Golgi alpha-mannosidase II"/>
    <property type="match status" value="1"/>
</dbReference>
<dbReference type="InterPro" id="IPR006048">
    <property type="entry name" value="A-amylase/branching_C"/>
</dbReference>
<dbReference type="FunFam" id="2.60.40.1180:FF:000002">
    <property type="entry name" value="1,4-alpha-glucan branching enzyme GlgB"/>
    <property type="match status" value="1"/>
</dbReference>
<dbReference type="SUPFAM" id="SSF51011">
    <property type="entry name" value="Glycosyl hydrolase domain"/>
    <property type="match status" value="1"/>
</dbReference>
<evidence type="ECO:0000313" key="2">
    <source>
        <dbReference type="EMBL" id="SVB24163.1"/>
    </source>
</evidence>
<dbReference type="GO" id="GO:0005829">
    <property type="term" value="C:cytosol"/>
    <property type="evidence" value="ECO:0007669"/>
    <property type="project" value="TreeGrafter"/>
</dbReference>
<dbReference type="Pfam" id="PF02806">
    <property type="entry name" value="Alpha-amylase_C"/>
    <property type="match status" value="1"/>
</dbReference>
<feature type="domain" description="Alpha-amylase/branching enzyme C-terminal all beta" evidence="1">
    <location>
        <begin position="250"/>
        <end position="346"/>
    </location>
</feature>
<name>A0A382CFM9_9ZZZZ</name>
<dbReference type="CDD" id="cd11322">
    <property type="entry name" value="AmyAc_Glg_BE"/>
    <property type="match status" value="1"/>
</dbReference>
<dbReference type="InterPro" id="IPR006407">
    <property type="entry name" value="GlgB"/>
</dbReference>
<accession>A0A382CFM9</accession>